<comment type="similarity">
    <text evidence="2 8">Belongs to the NTAQ1 family.</text>
</comment>
<comment type="subunit">
    <text evidence="3 8">Monomer.</text>
</comment>
<comment type="function">
    <text evidence="1 8">Mediates the side-chain deamidation of N-terminal glutamine residues to glutamate, an important step in N-end rule pathway of protein degradation. Conversion of the resulting N-terminal glutamine to glutamate renders the protein susceptible to arginylation, polyubiquitination and degradation as specified by the N-end rule. Does not act on substrates with internal or C-terminal glutamine and does not act on non-glutamine residues in any position.</text>
</comment>
<dbReference type="GO" id="GO:0008418">
    <property type="term" value="F:protein-N-terminal asparagine amidohydrolase activity"/>
    <property type="evidence" value="ECO:0007669"/>
    <property type="project" value="UniProtKB-UniRule"/>
</dbReference>
<evidence type="ECO:0000256" key="7">
    <source>
        <dbReference type="ARBA" id="ARBA00048768"/>
    </source>
</evidence>
<dbReference type="InterPro" id="IPR037132">
    <property type="entry name" value="N_Gln_amidohydro_ab_roll_sf"/>
</dbReference>
<dbReference type="GO" id="GO:0070773">
    <property type="term" value="F:protein-N-terminal glutamine amidohydrolase activity"/>
    <property type="evidence" value="ECO:0007669"/>
    <property type="project" value="UniProtKB-UniRule"/>
</dbReference>
<feature type="region of interest" description="Disordered" evidence="9">
    <location>
        <begin position="108"/>
        <end position="130"/>
    </location>
</feature>
<proteinExistence type="inferred from homology"/>
<evidence type="ECO:0000256" key="3">
    <source>
        <dbReference type="ARBA" id="ARBA00011245"/>
    </source>
</evidence>
<dbReference type="AlphaFoldDB" id="A0A0L7KR10"/>
<feature type="domain" description="Protein N-terminal glutamine amidohydrolase alpha beta roll" evidence="10">
    <location>
        <begin position="35"/>
        <end position="85"/>
    </location>
</feature>
<evidence type="ECO:0000256" key="4">
    <source>
        <dbReference type="ARBA" id="ARBA00012718"/>
    </source>
</evidence>
<evidence type="ECO:0000256" key="6">
    <source>
        <dbReference type="ARBA" id="ARBA00022801"/>
    </source>
</evidence>
<gene>
    <name evidence="11" type="ORF">OBRU01_22321</name>
</gene>
<evidence type="ECO:0000313" key="11">
    <source>
        <dbReference type="EMBL" id="KOB65718.1"/>
    </source>
</evidence>
<dbReference type="Proteomes" id="UP000037510">
    <property type="component" value="Unassembled WGS sequence"/>
</dbReference>
<feature type="domain" description="Protein N-terminal glutamine amidohydrolase alpha beta roll" evidence="10">
    <location>
        <begin position="87"/>
        <end position="127"/>
    </location>
</feature>
<evidence type="ECO:0000256" key="9">
    <source>
        <dbReference type="SAM" id="MobiDB-lite"/>
    </source>
</evidence>
<name>A0A0L7KR10_OPEBR</name>
<dbReference type="PANTHER" id="PTHR13035">
    <property type="entry name" value="PROTEIN N-TERMINAL GLUTAMINE AMIDOHYDROLASE"/>
    <property type="match status" value="1"/>
</dbReference>
<keyword evidence="6 8" id="KW-0378">Hydrolase</keyword>
<evidence type="ECO:0000259" key="10">
    <source>
        <dbReference type="Pfam" id="PF09764"/>
    </source>
</evidence>
<protein>
    <recommendedName>
        <fullName evidence="5 8">Protein N-terminal glutamine amidohydrolase</fullName>
        <ecNumber evidence="4 8">3.5.1.122</ecNumber>
    </recommendedName>
    <alternativeName>
        <fullName evidence="8">Protein NH2-terminal glutamine deamidase</fullName>
    </alternativeName>
</protein>
<reference evidence="11 12" key="1">
    <citation type="journal article" date="2015" name="Genome Biol. Evol.">
        <title>The genome of winter moth (Operophtera brumata) provides a genomic perspective on sexual dimorphism and phenology.</title>
        <authorList>
            <person name="Derks M.F."/>
            <person name="Smit S."/>
            <person name="Salis L."/>
            <person name="Schijlen E."/>
            <person name="Bossers A."/>
            <person name="Mateman C."/>
            <person name="Pijl A.S."/>
            <person name="de Ridder D."/>
            <person name="Groenen M.A."/>
            <person name="Visser M.E."/>
            <person name="Megens H.J."/>
        </authorList>
    </citation>
    <scope>NUCLEOTIDE SEQUENCE [LARGE SCALE GENOMIC DNA]</scope>
    <source>
        <strain evidence="11">WM2013NL</strain>
        <tissue evidence="11">Head and thorax</tissue>
    </source>
</reference>
<sequence length="130" mass="15161">SVKMSVNAPVNLSSNEINKRNDKSLKPLFPKREDEENVWKLCEDVSIRVPEELDTCYVVFISNPCRTVPLWKQRAGREEDRLVIWVFFRVVPAKQFLQHFASDRRHMKRPDGSWIKPPPPYPAISAQLTT</sequence>
<dbReference type="InterPro" id="IPR039733">
    <property type="entry name" value="NTAQ1"/>
</dbReference>
<comment type="caution">
    <text evidence="11">The sequence shown here is derived from an EMBL/GenBank/DDBJ whole genome shotgun (WGS) entry which is preliminary data.</text>
</comment>
<evidence type="ECO:0000256" key="2">
    <source>
        <dbReference type="ARBA" id="ARBA00008985"/>
    </source>
</evidence>
<dbReference type="GO" id="GO:0005634">
    <property type="term" value="C:nucleus"/>
    <property type="evidence" value="ECO:0007669"/>
    <property type="project" value="TreeGrafter"/>
</dbReference>
<evidence type="ECO:0000256" key="5">
    <source>
        <dbReference type="ARBA" id="ARBA00021247"/>
    </source>
</evidence>
<dbReference type="PANTHER" id="PTHR13035:SF0">
    <property type="entry name" value="PROTEIN N-TERMINAL GLUTAMINE AMIDOHYDROLASE"/>
    <property type="match status" value="1"/>
</dbReference>
<comment type="catalytic activity">
    <reaction evidence="7 8">
        <text>N-terminal L-glutaminyl-[protein] + H2O = N-terminal L-glutamyl-[protein] + NH4(+)</text>
        <dbReference type="Rhea" id="RHEA:50680"/>
        <dbReference type="Rhea" id="RHEA-COMP:12668"/>
        <dbReference type="Rhea" id="RHEA-COMP:12777"/>
        <dbReference type="ChEBI" id="CHEBI:15377"/>
        <dbReference type="ChEBI" id="CHEBI:28938"/>
        <dbReference type="ChEBI" id="CHEBI:64721"/>
        <dbReference type="ChEBI" id="CHEBI:64722"/>
        <dbReference type="EC" id="3.5.1.122"/>
    </reaction>
</comment>
<dbReference type="EMBL" id="JTDY01006754">
    <property type="protein sequence ID" value="KOB65718.1"/>
    <property type="molecule type" value="Genomic_DNA"/>
</dbReference>
<dbReference type="GO" id="GO:0005829">
    <property type="term" value="C:cytosol"/>
    <property type="evidence" value="ECO:0007669"/>
    <property type="project" value="TreeGrafter"/>
</dbReference>
<dbReference type="Pfam" id="PF09764">
    <property type="entry name" value="Nt_Gln_amidase"/>
    <property type="match status" value="2"/>
</dbReference>
<dbReference type="Gene3D" id="3.10.620.10">
    <property type="entry name" value="Protein N-terminal glutamine amidohydrolase, alpha beta roll"/>
    <property type="match status" value="2"/>
</dbReference>
<dbReference type="InterPro" id="IPR023128">
    <property type="entry name" value="Prot_N_Gln_amidohydro_ab_roll"/>
</dbReference>
<feature type="non-terminal residue" evidence="11">
    <location>
        <position position="1"/>
    </location>
</feature>
<dbReference type="EC" id="3.5.1.122" evidence="4 8"/>
<dbReference type="STRING" id="104452.A0A0L7KR10"/>
<accession>A0A0L7KR10</accession>
<evidence type="ECO:0000256" key="1">
    <source>
        <dbReference type="ARBA" id="ARBA00003923"/>
    </source>
</evidence>
<evidence type="ECO:0000256" key="8">
    <source>
        <dbReference type="RuleBase" id="RU367082"/>
    </source>
</evidence>
<keyword evidence="12" id="KW-1185">Reference proteome</keyword>
<organism evidence="11 12">
    <name type="scientific">Operophtera brumata</name>
    <name type="common">Winter moth</name>
    <name type="synonym">Phalaena brumata</name>
    <dbReference type="NCBI Taxonomy" id="104452"/>
    <lineage>
        <taxon>Eukaryota</taxon>
        <taxon>Metazoa</taxon>
        <taxon>Ecdysozoa</taxon>
        <taxon>Arthropoda</taxon>
        <taxon>Hexapoda</taxon>
        <taxon>Insecta</taxon>
        <taxon>Pterygota</taxon>
        <taxon>Neoptera</taxon>
        <taxon>Endopterygota</taxon>
        <taxon>Lepidoptera</taxon>
        <taxon>Glossata</taxon>
        <taxon>Ditrysia</taxon>
        <taxon>Geometroidea</taxon>
        <taxon>Geometridae</taxon>
        <taxon>Larentiinae</taxon>
        <taxon>Operophtera</taxon>
    </lineage>
</organism>
<evidence type="ECO:0000313" key="12">
    <source>
        <dbReference type="Proteomes" id="UP000037510"/>
    </source>
</evidence>